<dbReference type="OrthoDB" id="9811841at2"/>
<evidence type="ECO:0000313" key="13">
    <source>
        <dbReference type="Proteomes" id="UP000019050"/>
    </source>
</evidence>
<dbReference type="AlphaFoldDB" id="W1Q6C8"/>
<gene>
    <name evidence="12" type="ORF">GCWU000182_000405</name>
</gene>
<dbReference type="NCBIfam" id="TIGR00217">
    <property type="entry name" value="malQ"/>
    <property type="match status" value="1"/>
</dbReference>
<keyword evidence="7 10" id="KW-0119">Carbohydrate metabolism</keyword>
<evidence type="ECO:0000256" key="2">
    <source>
        <dbReference type="ARBA" id="ARBA00005684"/>
    </source>
</evidence>
<dbReference type="STRING" id="592010.GCWU000182_000405"/>
<feature type="compositionally biased region" description="Basic and acidic residues" evidence="11">
    <location>
        <begin position="508"/>
        <end position="520"/>
    </location>
</feature>
<dbReference type="InterPro" id="IPR003385">
    <property type="entry name" value="Glyco_hydro_77"/>
</dbReference>
<protein>
    <recommendedName>
        <fullName evidence="4 10">4-alpha-glucanotransferase</fullName>
        <ecNumber evidence="3 10">2.4.1.25</ecNumber>
    </recommendedName>
    <alternativeName>
        <fullName evidence="8 10">Amylomaltase</fullName>
    </alternativeName>
    <alternativeName>
        <fullName evidence="9 10">Disproportionating enzyme</fullName>
    </alternativeName>
</protein>
<dbReference type="SUPFAM" id="SSF51445">
    <property type="entry name" value="(Trans)glycosidases"/>
    <property type="match status" value="1"/>
</dbReference>
<reference evidence="12" key="1">
    <citation type="submission" date="2013-06" db="EMBL/GenBank/DDBJ databases">
        <authorList>
            <person name="Weinstock G."/>
            <person name="Sodergren E."/>
            <person name="Clifton S."/>
            <person name="Fulton L."/>
            <person name="Fulton B."/>
            <person name="Courtney L."/>
            <person name="Fronick C."/>
            <person name="Harrison M."/>
            <person name="Strong C."/>
            <person name="Farmer C."/>
            <person name="Delahaunty K."/>
            <person name="Markovic C."/>
            <person name="Hall O."/>
            <person name="Minx P."/>
            <person name="Tomlinson C."/>
            <person name="Mitreva M."/>
            <person name="Nelson J."/>
            <person name="Hou S."/>
            <person name="Wollam A."/>
            <person name="Pepin K.H."/>
            <person name="Johnson M."/>
            <person name="Bhonagiri V."/>
            <person name="Nash W.E."/>
            <person name="Warren W."/>
            <person name="Chinwalla A."/>
            <person name="Mardis E.R."/>
            <person name="Wilson R.K."/>
        </authorList>
    </citation>
    <scope>NUCLEOTIDE SEQUENCE [LARGE SCALE GENOMIC DNA]</scope>
    <source>
        <strain evidence="12">ATCC 49176</strain>
    </source>
</reference>
<comment type="caution">
    <text evidence="12">The sequence shown here is derived from an EMBL/GenBank/DDBJ whole genome shotgun (WGS) entry which is preliminary data.</text>
</comment>
<keyword evidence="6 10" id="KW-0808">Transferase</keyword>
<dbReference type="PANTHER" id="PTHR32438:SF5">
    <property type="entry name" value="4-ALPHA-GLUCANOTRANSFERASE DPE1, CHLOROPLASTIC_AMYLOPLASTIC"/>
    <property type="match status" value="1"/>
</dbReference>
<keyword evidence="13" id="KW-1185">Reference proteome</keyword>
<evidence type="ECO:0000256" key="5">
    <source>
        <dbReference type="ARBA" id="ARBA00022676"/>
    </source>
</evidence>
<dbReference type="Pfam" id="PF02446">
    <property type="entry name" value="Glyco_hydro_77"/>
    <property type="match status" value="1"/>
</dbReference>
<dbReference type="NCBIfam" id="NF011080">
    <property type="entry name" value="PRK14508.1-3"/>
    <property type="match status" value="1"/>
</dbReference>
<sequence>MQRTSGVLLHISSLPSKFGIGSFGQSAYDFVDFLAKTGQQYWQILPLGTTSYGDSPYQSFSAFAGNTHFIDLDLLVEAGWLTEADYAGVDFGDHPEYVDYAKVYTERRPILEKAVANFLAKADKKDYQQFLADNYEWLEPYCEYMAIKEHYDLKPWFQWDPKATLRDEATIVHLRQQLADVLTYHRVVQYFFNIQWQALKKYANAQHIEIIGDMPIYVAADSVEMWMTPHYFKTSEDHQPSVVAGCPPDAFTADGQLWGNPIYNWDAMKADGYAWWITRLKESFKLYDVVRIDHFRGFESYWEIPFGDTTAINGEWVKGPGSDLFRAIRKELGDVKIIAEDLGFMTQEVIDMRDETGFPGMKIMQFGFGGGDSVDLPHNYVYNSVCYVGTHDNETGLGWFQDSADEASREFFNAYMRRGEDETVSHALNRGIAAAVSKMAIYTMQDLLNLGNEARMNVPSTLGNNWKWRMKSDALTDQLAEELLELTTTYCRLNPAFKAASEAAEVAEETKSTKTTEVQKAKKATTK</sequence>
<dbReference type="GO" id="GO:0004134">
    <property type="term" value="F:4-alpha-glucanotransferase activity"/>
    <property type="evidence" value="ECO:0007669"/>
    <property type="project" value="UniProtKB-EC"/>
</dbReference>
<name>W1Q6C8_ABIDE</name>
<evidence type="ECO:0000313" key="12">
    <source>
        <dbReference type="EMBL" id="ESK66064.1"/>
    </source>
</evidence>
<evidence type="ECO:0000256" key="11">
    <source>
        <dbReference type="SAM" id="MobiDB-lite"/>
    </source>
</evidence>
<dbReference type="RefSeq" id="WP_023391058.1">
    <property type="nucleotide sequence ID" value="NZ_KI535340.1"/>
</dbReference>
<dbReference type="NCBIfam" id="NF011078">
    <property type="entry name" value="PRK14508.1-1"/>
    <property type="match status" value="1"/>
</dbReference>
<evidence type="ECO:0000256" key="4">
    <source>
        <dbReference type="ARBA" id="ARBA00020295"/>
    </source>
</evidence>
<dbReference type="GO" id="GO:0005975">
    <property type="term" value="P:carbohydrate metabolic process"/>
    <property type="evidence" value="ECO:0007669"/>
    <property type="project" value="InterPro"/>
</dbReference>
<keyword evidence="5 10" id="KW-0328">Glycosyltransferase</keyword>
<dbReference type="GeneID" id="84816504"/>
<comment type="similarity">
    <text evidence="2 10">Belongs to the disproportionating enzyme family.</text>
</comment>
<feature type="region of interest" description="Disordered" evidence="11">
    <location>
        <begin position="506"/>
        <end position="527"/>
    </location>
</feature>
<organism evidence="12 13">
    <name type="scientific">Abiotrophia defectiva ATCC 49176</name>
    <dbReference type="NCBI Taxonomy" id="592010"/>
    <lineage>
        <taxon>Bacteria</taxon>
        <taxon>Bacillati</taxon>
        <taxon>Bacillota</taxon>
        <taxon>Bacilli</taxon>
        <taxon>Lactobacillales</taxon>
        <taxon>Aerococcaceae</taxon>
        <taxon>Abiotrophia</taxon>
    </lineage>
</organism>
<evidence type="ECO:0000256" key="6">
    <source>
        <dbReference type="ARBA" id="ARBA00022679"/>
    </source>
</evidence>
<evidence type="ECO:0000256" key="7">
    <source>
        <dbReference type="ARBA" id="ARBA00023277"/>
    </source>
</evidence>
<evidence type="ECO:0000256" key="10">
    <source>
        <dbReference type="RuleBase" id="RU361207"/>
    </source>
</evidence>
<evidence type="ECO:0000256" key="9">
    <source>
        <dbReference type="ARBA" id="ARBA00031501"/>
    </source>
</evidence>
<accession>W1Q6C8</accession>
<evidence type="ECO:0000256" key="1">
    <source>
        <dbReference type="ARBA" id="ARBA00000439"/>
    </source>
</evidence>
<dbReference type="EC" id="2.4.1.25" evidence="3 10"/>
<dbReference type="InterPro" id="IPR017853">
    <property type="entry name" value="GH"/>
</dbReference>
<dbReference type="eggNOG" id="COG1640">
    <property type="taxonomic scope" value="Bacteria"/>
</dbReference>
<comment type="catalytic activity">
    <reaction evidence="1 10">
        <text>Transfers a segment of a (1-&gt;4)-alpha-D-glucan to a new position in an acceptor, which may be glucose or a (1-&gt;4)-alpha-D-glucan.</text>
        <dbReference type="EC" id="2.4.1.25"/>
    </reaction>
</comment>
<evidence type="ECO:0000256" key="3">
    <source>
        <dbReference type="ARBA" id="ARBA00012560"/>
    </source>
</evidence>
<dbReference type="Proteomes" id="UP000019050">
    <property type="component" value="Unassembled WGS sequence"/>
</dbReference>
<dbReference type="PANTHER" id="PTHR32438">
    <property type="entry name" value="4-ALPHA-GLUCANOTRANSFERASE DPE1, CHLOROPLASTIC/AMYLOPLASTIC"/>
    <property type="match status" value="1"/>
</dbReference>
<dbReference type="HOGENOM" id="CLU_014132_1_0_9"/>
<evidence type="ECO:0000256" key="8">
    <source>
        <dbReference type="ARBA" id="ARBA00031423"/>
    </source>
</evidence>
<proteinExistence type="inferred from homology"/>
<dbReference type="Gene3D" id="3.20.20.80">
    <property type="entry name" value="Glycosidases"/>
    <property type="match status" value="1"/>
</dbReference>
<dbReference type="EMBL" id="ACIN03000003">
    <property type="protein sequence ID" value="ESK66064.1"/>
    <property type="molecule type" value="Genomic_DNA"/>
</dbReference>